<organism evidence="1 2">
    <name type="scientific">Vermiconidia calcicola</name>
    <dbReference type="NCBI Taxonomy" id="1690605"/>
    <lineage>
        <taxon>Eukaryota</taxon>
        <taxon>Fungi</taxon>
        <taxon>Dikarya</taxon>
        <taxon>Ascomycota</taxon>
        <taxon>Pezizomycotina</taxon>
        <taxon>Dothideomycetes</taxon>
        <taxon>Dothideomycetidae</taxon>
        <taxon>Mycosphaerellales</taxon>
        <taxon>Extremaceae</taxon>
        <taxon>Vermiconidia</taxon>
    </lineage>
</organism>
<protein>
    <submittedName>
        <fullName evidence="1">Uncharacterized protein</fullName>
    </submittedName>
</protein>
<evidence type="ECO:0000313" key="2">
    <source>
        <dbReference type="Proteomes" id="UP001281147"/>
    </source>
</evidence>
<gene>
    <name evidence="1" type="ORF">LTR37_007630</name>
</gene>
<evidence type="ECO:0000313" key="1">
    <source>
        <dbReference type="EMBL" id="KAK3714650.1"/>
    </source>
</evidence>
<name>A0ACC3NEG7_9PEZI</name>
<dbReference type="Proteomes" id="UP001281147">
    <property type="component" value="Unassembled WGS sequence"/>
</dbReference>
<accession>A0ACC3NEG7</accession>
<reference evidence="1" key="1">
    <citation type="submission" date="2023-07" db="EMBL/GenBank/DDBJ databases">
        <title>Black Yeasts Isolated from many extreme environments.</title>
        <authorList>
            <person name="Coleine C."/>
            <person name="Stajich J.E."/>
            <person name="Selbmann L."/>
        </authorList>
    </citation>
    <scope>NUCLEOTIDE SEQUENCE</scope>
    <source>
        <strain evidence="1">CCFEE 5714</strain>
    </source>
</reference>
<dbReference type="EMBL" id="JAUTXU010000054">
    <property type="protein sequence ID" value="KAK3714650.1"/>
    <property type="molecule type" value="Genomic_DNA"/>
</dbReference>
<sequence>MESSRKRKASNATPSSADGSASKKLRLLNSTPAARSTVQEVGQKILEHLQHASDKNGRLIATQFRTLPGRRELPEYYNAIQLPIALDTISDKLKRNAYPTVTTLESDFKRMIQNAKDFNDPKSEIYEDAERIRKLVFNFMKVNNPAYKEDSKYSAFPTPTPQSEAAPVQNGAHKADNETAPGSREMSSKPRQAPASRVSEEPDQKASVAPSATTGEDAGDDEDGEEEGGDDIEFAGKNFQEAQQMMISYLLKYQDAEGLEIYSPFGNLPTRKLEDYYKVIRHPVSLKSVAKRARGQHGRAPPTGVTDFKTWDAFQDEVSFIWRNAQDYNEDGSDMYNLASDFREHFQTLLAEAREKVEEPSGPRLKLGGPKPKVTLNLSQHRASPAPGVSVDNDALARQKQMVQAGVNGQQTGQQPQRGAPNAHGTSHMPPAAVRPSSNTHSGSPINGAVKTEKTSTLSPAPPNGVPVAPTLTNGMMPPPTMRPTSSSPYPSLPPTAGFPYTAPALLPPAQLRPYPKEAALLPNVTIATHPQLKVTKTFSMSVTPHATLSHQSTTTTLPPTHYFMQISPTISKQLSLNRPYKMFVTVNGTRLTQRDTQFHNETGKRTHVYEGSLAQGVNRIEIEVAAAKLGDERGLDVEKVTVFANLMR</sequence>
<comment type="caution">
    <text evidence="1">The sequence shown here is derived from an EMBL/GenBank/DDBJ whole genome shotgun (WGS) entry which is preliminary data.</text>
</comment>
<keyword evidence="2" id="KW-1185">Reference proteome</keyword>
<proteinExistence type="predicted"/>